<name>A0A0D9YFP3_9ORYZ</name>
<organism evidence="1">
    <name type="scientific">Oryza glumipatula</name>
    <dbReference type="NCBI Taxonomy" id="40148"/>
    <lineage>
        <taxon>Eukaryota</taxon>
        <taxon>Viridiplantae</taxon>
        <taxon>Streptophyta</taxon>
        <taxon>Embryophyta</taxon>
        <taxon>Tracheophyta</taxon>
        <taxon>Spermatophyta</taxon>
        <taxon>Magnoliopsida</taxon>
        <taxon>Liliopsida</taxon>
        <taxon>Poales</taxon>
        <taxon>Poaceae</taxon>
        <taxon>BOP clade</taxon>
        <taxon>Oryzoideae</taxon>
        <taxon>Oryzeae</taxon>
        <taxon>Oryzinae</taxon>
        <taxon>Oryza</taxon>
    </lineage>
</organism>
<reference evidence="1" key="2">
    <citation type="submission" date="2015-04" db="UniProtKB">
        <authorList>
            <consortium name="EnsemblPlants"/>
        </authorList>
    </citation>
    <scope>IDENTIFICATION</scope>
</reference>
<dbReference type="EnsemblPlants" id="OGLUM01G36980.1">
    <property type="protein sequence ID" value="OGLUM01G36980.1"/>
    <property type="gene ID" value="OGLUM01G36980"/>
</dbReference>
<dbReference type="HOGENOM" id="CLU_2562028_0_0_1"/>
<proteinExistence type="predicted"/>
<evidence type="ECO:0000313" key="2">
    <source>
        <dbReference type="Proteomes" id="UP000026961"/>
    </source>
</evidence>
<sequence>MPGAAAGIAAEVVVTVDRHREQELAQPWPSSARWRGKRRGRRCVTGGNAMRLLRGDEKEEPANYTTFRLADRGGVAVPGRPA</sequence>
<accession>A0A0D9YFP3</accession>
<reference evidence="1" key="1">
    <citation type="submission" date="2013-08" db="EMBL/GenBank/DDBJ databases">
        <title>Oryza genome evolution.</title>
        <authorList>
            <person name="Wing R.A."/>
            <person name="Panaud O."/>
            <person name="Oliveira A.C."/>
        </authorList>
    </citation>
    <scope>NUCLEOTIDE SEQUENCE</scope>
</reference>
<dbReference type="Gramene" id="OGLUM01G36980.1">
    <property type="protein sequence ID" value="OGLUM01G36980.1"/>
    <property type="gene ID" value="OGLUM01G36980"/>
</dbReference>
<dbReference type="Proteomes" id="UP000026961">
    <property type="component" value="Chromosome 1"/>
</dbReference>
<keyword evidence="2" id="KW-1185">Reference proteome</keyword>
<reference evidence="1" key="3">
    <citation type="submission" date="2018-05" db="EMBL/GenBank/DDBJ databases">
        <title>OgluRS3 (Oryza glumaepatula Reference Sequence Version 3).</title>
        <authorList>
            <person name="Zhang J."/>
            <person name="Kudrna D."/>
            <person name="Lee S."/>
            <person name="Talag J."/>
            <person name="Welchert J."/>
            <person name="Wing R.A."/>
        </authorList>
    </citation>
    <scope>NUCLEOTIDE SEQUENCE [LARGE SCALE GENOMIC DNA]</scope>
</reference>
<evidence type="ECO:0000313" key="1">
    <source>
        <dbReference type="EnsemblPlants" id="OGLUM01G36980.1"/>
    </source>
</evidence>
<dbReference type="AlphaFoldDB" id="A0A0D9YFP3"/>
<protein>
    <submittedName>
        <fullName evidence="1">Uncharacterized protein</fullName>
    </submittedName>
</protein>